<feature type="compositionally biased region" description="Low complexity" evidence="3">
    <location>
        <begin position="439"/>
        <end position="460"/>
    </location>
</feature>
<evidence type="ECO:0000313" key="5">
    <source>
        <dbReference type="EMBL" id="CAD7240593.1"/>
    </source>
</evidence>
<evidence type="ECO:0000256" key="2">
    <source>
        <dbReference type="PROSITE-ProRule" id="PRU00497"/>
    </source>
</evidence>
<feature type="region of interest" description="Disordered" evidence="3">
    <location>
        <begin position="437"/>
        <end position="460"/>
    </location>
</feature>
<reference evidence="5" key="1">
    <citation type="submission" date="2020-11" db="EMBL/GenBank/DDBJ databases">
        <authorList>
            <person name="Tran Van P."/>
        </authorList>
    </citation>
    <scope>NUCLEOTIDE SEQUENCE</scope>
</reference>
<dbReference type="PROSITE" id="PS51155">
    <property type="entry name" value="CHIT_BIND_RR_2"/>
    <property type="match status" value="1"/>
</dbReference>
<dbReference type="GO" id="GO:0042302">
    <property type="term" value="F:structural constituent of cuticle"/>
    <property type="evidence" value="ECO:0007669"/>
    <property type="project" value="UniProtKB-UniRule"/>
</dbReference>
<gene>
    <name evidence="5" type="ORF">DSTB1V02_LOCUS613</name>
</gene>
<evidence type="ECO:0000256" key="1">
    <source>
        <dbReference type="ARBA" id="ARBA00022460"/>
    </source>
</evidence>
<dbReference type="Pfam" id="PF00379">
    <property type="entry name" value="Chitin_bind_4"/>
    <property type="match status" value="1"/>
</dbReference>
<dbReference type="AlphaFoldDB" id="A0A7R8ZZT7"/>
<dbReference type="PANTHER" id="PTHR12236:SF79">
    <property type="entry name" value="CUTICULAR PROTEIN 50CB-RELATED"/>
    <property type="match status" value="1"/>
</dbReference>
<name>A0A7R8ZZT7_9CRUS</name>
<organism evidence="5">
    <name type="scientific">Darwinula stevensoni</name>
    <dbReference type="NCBI Taxonomy" id="69355"/>
    <lineage>
        <taxon>Eukaryota</taxon>
        <taxon>Metazoa</taxon>
        <taxon>Ecdysozoa</taxon>
        <taxon>Arthropoda</taxon>
        <taxon>Crustacea</taxon>
        <taxon>Oligostraca</taxon>
        <taxon>Ostracoda</taxon>
        <taxon>Podocopa</taxon>
        <taxon>Podocopida</taxon>
        <taxon>Darwinulocopina</taxon>
        <taxon>Darwinuloidea</taxon>
        <taxon>Darwinulidae</taxon>
        <taxon>Darwinula</taxon>
    </lineage>
</organism>
<feature type="signal peptide" evidence="4">
    <location>
        <begin position="1"/>
        <end position="23"/>
    </location>
</feature>
<sequence length="562" mass="61803">MTQQQKWVFMIGLMMVMDVTVQGRPQPLHVKRGIRLVDPKTLRIIPFPTDPVLPQPLPEVPRVVKSPVMEPGQASIPRKSHSRSYTYNYRVNNLQQTGDFKVASESREGDTVTGGYQILEPDGRTLRIVTYRVTPETGFQAEVKYKKLDLGDPRLSPTTNNHKSTVAFSVGRFGRRLRRPTALNVIEPATMPPPMKTPRYLQQESRLANEFLTQGNGAGDVRIPVKSWSESTTKSRSETSLHPTTPIPVTVPRKIRITASPQEITEKAWETKTRQWEGFQPATKTVPKTIITTPPPITATVTQSSTTTSATQPSTTKEPPTPTTTFVKPTTTPATIETIVDFTIINEDTATSSADITPTKQQGGMKTVEDLAMETTDTPSFLDQTTVAEEIPEQVSEVVEQNPTENLAESTIPPEVVSKLQTEAEAKVETTTIVAPSDLPTETSQQLQSTEQASELPPDVTETTWVPTETVTDTEPTELKPINDQVTTTTKSQAQETTISDMEITMNMKEQATETIKAKLATTEQLVPTTTERLTKGVEGTTALELDLTALLEGNADGIIVS</sequence>
<evidence type="ECO:0000256" key="3">
    <source>
        <dbReference type="SAM" id="MobiDB-lite"/>
    </source>
</evidence>
<protein>
    <submittedName>
        <fullName evidence="5">Uncharacterized protein</fullName>
    </submittedName>
</protein>
<dbReference type="EMBL" id="CAJPEV010000044">
    <property type="protein sequence ID" value="CAG0879483.1"/>
    <property type="molecule type" value="Genomic_DNA"/>
</dbReference>
<dbReference type="InterPro" id="IPR051217">
    <property type="entry name" value="Insect_Cuticle_Struc_Prot"/>
</dbReference>
<keyword evidence="1 2" id="KW-0193">Cuticle</keyword>
<feature type="region of interest" description="Disordered" evidence="3">
    <location>
        <begin position="229"/>
        <end position="248"/>
    </location>
</feature>
<proteinExistence type="predicted"/>
<dbReference type="OrthoDB" id="6630425at2759"/>
<dbReference type="EMBL" id="LR899561">
    <property type="protein sequence ID" value="CAD7240593.1"/>
    <property type="molecule type" value="Genomic_DNA"/>
</dbReference>
<dbReference type="Proteomes" id="UP000677054">
    <property type="component" value="Unassembled WGS sequence"/>
</dbReference>
<feature type="chain" id="PRO_5036209533" evidence="4">
    <location>
        <begin position="24"/>
        <end position="562"/>
    </location>
</feature>
<evidence type="ECO:0000256" key="4">
    <source>
        <dbReference type="SAM" id="SignalP"/>
    </source>
</evidence>
<evidence type="ECO:0000313" key="6">
    <source>
        <dbReference type="Proteomes" id="UP000677054"/>
    </source>
</evidence>
<dbReference type="GO" id="GO:0005615">
    <property type="term" value="C:extracellular space"/>
    <property type="evidence" value="ECO:0007669"/>
    <property type="project" value="TreeGrafter"/>
</dbReference>
<keyword evidence="4" id="KW-0732">Signal</keyword>
<keyword evidence="6" id="KW-1185">Reference proteome</keyword>
<dbReference type="InterPro" id="IPR000618">
    <property type="entry name" value="Insect_cuticle"/>
</dbReference>
<feature type="region of interest" description="Disordered" evidence="3">
    <location>
        <begin position="287"/>
        <end position="329"/>
    </location>
</feature>
<dbReference type="PANTHER" id="PTHR12236">
    <property type="entry name" value="STRUCTURAL CONTITUENT OF CUTICLE"/>
    <property type="match status" value="1"/>
</dbReference>
<dbReference type="GO" id="GO:0031012">
    <property type="term" value="C:extracellular matrix"/>
    <property type="evidence" value="ECO:0007669"/>
    <property type="project" value="TreeGrafter"/>
</dbReference>
<accession>A0A7R8ZZT7</accession>